<dbReference type="EMBL" id="CP002329">
    <property type="protein sequence ID" value="AEF34613.1"/>
    <property type="molecule type" value="Genomic_DNA"/>
</dbReference>
<dbReference type="Proteomes" id="UP000009224">
    <property type="component" value="Chromosome"/>
</dbReference>
<protein>
    <submittedName>
        <fullName evidence="1">Uncharacterized protein</fullName>
    </submittedName>
</protein>
<reference evidence="1 2" key="1">
    <citation type="journal article" date="2011" name="J. Bacteriol.">
        <title>Complete genome sequence of a novel clinical isolate, the nontuberculous Mycobacterium strain JDM601.</title>
        <authorList>
            <person name="Zhang Z.Y."/>
            <person name="Sun Z.Q."/>
            <person name="Wang Z.L."/>
            <person name="Wen Z.L."/>
            <person name="Sun Q.W."/>
            <person name="Zhu Z.Q."/>
            <person name="Song Y.Z."/>
            <person name="Zhao J.W."/>
            <person name="Wang H.H."/>
            <person name="Zhang S.L."/>
            <person name="Guo X.K."/>
        </authorList>
    </citation>
    <scope>NUCLEOTIDE SEQUENCE [LARGE SCALE GENOMIC DNA]</scope>
    <source>
        <strain evidence="1 2">JDM601</strain>
    </source>
</reference>
<dbReference type="AlphaFoldDB" id="F5Z2K1"/>
<gene>
    <name evidence="1" type="ordered locus">JDM601_0613</name>
</gene>
<evidence type="ECO:0000313" key="1">
    <source>
        <dbReference type="EMBL" id="AEF34613.1"/>
    </source>
</evidence>
<sequence length="89" mass="9737">MVEGGSGYAPIDADGRIVTLYSDGRNRWTVDELRQQIYPAVTSAASFDDWLSASVTAGDFRSVDVLQFVGYADEDSDGQTVLTERLILD</sequence>
<organism evidence="1 2">
    <name type="scientific">Mycolicibacter sinensis (strain JDM601)</name>
    <name type="common">Mycobacterium sinense</name>
    <dbReference type="NCBI Taxonomy" id="875328"/>
    <lineage>
        <taxon>Bacteria</taxon>
        <taxon>Bacillati</taxon>
        <taxon>Actinomycetota</taxon>
        <taxon>Actinomycetes</taxon>
        <taxon>Mycobacteriales</taxon>
        <taxon>Mycobacteriaceae</taxon>
        <taxon>Mycolicibacter</taxon>
    </lineage>
</organism>
<dbReference type="KEGG" id="mjd:JDM601_0613"/>
<accession>F5Z2K1</accession>
<keyword evidence="2" id="KW-1185">Reference proteome</keyword>
<proteinExistence type="predicted"/>
<name>F5Z2K1_MYCSD</name>
<evidence type="ECO:0000313" key="2">
    <source>
        <dbReference type="Proteomes" id="UP000009224"/>
    </source>
</evidence>
<dbReference type="HOGENOM" id="CLU_2451457_0_0_11"/>